<evidence type="ECO:0000256" key="4">
    <source>
        <dbReference type="ARBA" id="ARBA00022729"/>
    </source>
</evidence>
<keyword evidence="3 11" id="KW-0812">Transmembrane</keyword>
<evidence type="ECO:0000256" key="7">
    <source>
        <dbReference type="ARBA" id="ARBA00022989"/>
    </source>
</evidence>
<keyword evidence="8 11" id="KW-0472">Membrane</keyword>
<evidence type="ECO:0000259" key="13">
    <source>
        <dbReference type="PROSITE" id="PS50011"/>
    </source>
</evidence>
<protein>
    <submittedName>
        <fullName evidence="15">Protein LYK5</fullName>
    </submittedName>
</protein>
<dbReference type="SUPFAM" id="SSF54106">
    <property type="entry name" value="LysM domain"/>
    <property type="match status" value="1"/>
</dbReference>
<keyword evidence="16" id="KW-1185">Reference proteome</keyword>
<dbReference type="InterPro" id="IPR052611">
    <property type="entry name" value="Plant_RLK_LysM"/>
</dbReference>
<feature type="compositionally biased region" description="Pro residues" evidence="10">
    <location>
        <begin position="248"/>
        <end position="266"/>
    </location>
</feature>
<evidence type="ECO:0000313" key="16">
    <source>
        <dbReference type="Proteomes" id="UP001418222"/>
    </source>
</evidence>
<keyword evidence="4 12" id="KW-0732">Signal</keyword>
<evidence type="ECO:0000256" key="11">
    <source>
        <dbReference type="SAM" id="Phobius"/>
    </source>
</evidence>
<keyword evidence="9" id="KW-1015">Disulfide bond</keyword>
<sequence>MKTGSSSSSGCSPPSHLLLFFFFLSFSHAQQSYISNFQLNCYNTNSSSALGYSCNAPQSSCSSFLIFRAQSPYVSPALISFLLSADAANISRLNSVSDVAPLPAGRLIVIPIPCSCSGKFYQHNASYTLKTLSETYFTVANDTYQGLSTCQTLIDQNPFDSRSLSVGNQLVVPLRCACPTLNQTETGIKYLVSYIIASGDDIRAIAQIFNADYQAVLSANELNEKSTIYPFTTLLIPLPSEPTEISIVPPPSSPPPNVPNPPPPPHSDGGSINAALIVGVAAGVFFLLLLGILLYLFFRLKRQRRTRQSLKKESASEIEEYRRPAFKEEEEKKKTLRSPLASTVREMLDWIAVYTFEELLNATGGFDEEHRIQGSVYLGVINGDAPAAIKRVEGDVTREIKILKHISHSNVIKLSGLCLHEENTYMIYEFAEMGSLSDWLQHKNTAGAGDSSSLNWKQRIQIARDVADGLNYLHNYSNPPYIHKNLKSSNVLLGRDFRAKIANLGMARPTEDGGREQVTRHVVGTQGYLAPEYLEHGLITPMLDVFAFGVVLLELLSGREAIFVREDEKNREALLWKAIEGVLLHGEEGKSAAGVRGFVDGCLGDDYPLDLAVAMAELAKRCVSRDAGSRPNMDELLLALSAIHNSTREWNVEEEAGGSSSGSAIPKR</sequence>
<keyword evidence="7 11" id="KW-1133">Transmembrane helix</keyword>
<name>A0AAP0BFX9_9ASPA</name>
<dbReference type="InterPro" id="IPR036779">
    <property type="entry name" value="LysM_dom_sf"/>
</dbReference>
<dbReference type="InterPro" id="IPR001245">
    <property type="entry name" value="Ser-Thr/Tyr_kinase_cat_dom"/>
</dbReference>
<feature type="domain" description="LysM" evidence="14">
    <location>
        <begin position="192"/>
        <end position="236"/>
    </location>
</feature>
<dbReference type="Pfam" id="PF23472">
    <property type="entry name" value="LysM2_CERK1_LYK3_4_5"/>
    <property type="match status" value="1"/>
</dbReference>
<dbReference type="GO" id="GO:0005524">
    <property type="term" value="F:ATP binding"/>
    <property type="evidence" value="ECO:0007669"/>
    <property type="project" value="UniProtKB-KW"/>
</dbReference>
<evidence type="ECO:0000256" key="5">
    <source>
        <dbReference type="ARBA" id="ARBA00022741"/>
    </source>
</evidence>
<evidence type="ECO:0000256" key="12">
    <source>
        <dbReference type="SAM" id="SignalP"/>
    </source>
</evidence>
<evidence type="ECO:0000259" key="14">
    <source>
        <dbReference type="PROSITE" id="PS51782"/>
    </source>
</evidence>
<reference evidence="15 16" key="1">
    <citation type="journal article" date="2022" name="Nat. Plants">
        <title>Genomes of leafy and leafless Platanthera orchids illuminate the evolution of mycoheterotrophy.</title>
        <authorList>
            <person name="Li M.H."/>
            <person name="Liu K.W."/>
            <person name="Li Z."/>
            <person name="Lu H.C."/>
            <person name="Ye Q.L."/>
            <person name="Zhang D."/>
            <person name="Wang J.Y."/>
            <person name="Li Y.F."/>
            <person name="Zhong Z.M."/>
            <person name="Liu X."/>
            <person name="Yu X."/>
            <person name="Liu D.K."/>
            <person name="Tu X.D."/>
            <person name="Liu B."/>
            <person name="Hao Y."/>
            <person name="Liao X.Y."/>
            <person name="Jiang Y.T."/>
            <person name="Sun W.H."/>
            <person name="Chen J."/>
            <person name="Chen Y.Q."/>
            <person name="Ai Y."/>
            <person name="Zhai J.W."/>
            <person name="Wu S.S."/>
            <person name="Zhou Z."/>
            <person name="Hsiao Y.Y."/>
            <person name="Wu W.L."/>
            <person name="Chen Y.Y."/>
            <person name="Lin Y.F."/>
            <person name="Hsu J.L."/>
            <person name="Li C.Y."/>
            <person name="Wang Z.W."/>
            <person name="Zhao X."/>
            <person name="Zhong W.Y."/>
            <person name="Ma X.K."/>
            <person name="Ma L."/>
            <person name="Huang J."/>
            <person name="Chen G.Z."/>
            <person name="Huang M.Z."/>
            <person name="Huang L."/>
            <person name="Peng D.H."/>
            <person name="Luo Y.B."/>
            <person name="Zou S.Q."/>
            <person name="Chen S.P."/>
            <person name="Lan S."/>
            <person name="Tsai W.C."/>
            <person name="Van de Peer Y."/>
            <person name="Liu Z.J."/>
        </authorList>
    </citation>
    <scope>NUCLEOTIDE SEQUENCE [LARGE SCALE GENOMIC DNA]</scope>
    <source>
        <strain evidence="15">Lor287</strain>
    </source>
</reference>
<evidence type="ECO:0000256" key="9">
    <source>
        <dbReference type="ARBA" id="ARBA00023157"/>
    </source>
</evidence>
<organism evidence="15 16">
    <name type="scientific">Platanthera zijinensis</name>
    <dbReference type="NCBI Taxonomy" id="2320716"/>
    <lineage>
        <taxon>Eukaryota</taxon>
        <taxon>Viridiplantae</taxon>
        <taxon>Streptophyta</taxon>
        <taxon>Embryophyta</taxon>
        <taxon>Tracheophyta</taxon>
        <taxon>Spermatophyta</taxon>
        <taxon>Magnoliopsida</taxon>
        <taxon>Liliopsida</taxon>
        <taxon>Asparagales</taxon>
        <taxon>Orchidaceae</taxon>
        <taxon>Orchidoideae</taxon>
        <taxon>Orchideae</taxon>
        <taxon>Orchidinae</taxon>
        <taxon>Platanthera</taxon>
    </lineage>
</organism>
<dbReference type="AlphaFoldDB" id="A0AAP0BFX9"/>
<feature type="signal peptide" evidence="12">
    <location>
        <begin position="1"/>
        <end position="29"/>
    </location>
</feature>
<dbReference type="Pfam" id="PF07714">
    <property type="entry name" value="PK_Tyr_Ser-Thr"/>
    <property type="match status" value="1"/>
</dbReference>
<dbReference type="Pfam" id="PF23446">
    <property type="entry name" value="LysM1_NFP_LYK"/>
    <property type="match status" value="1"/>
</dbReference>
<dbReference type="PANTHER" id="PTHR45927">
    <property type="entry name" value="LYSM-DOMAIN RECEPTOR-LIKE KINASE-RELATED"/>
    <property type="match status" value="1"/>
</dbReference>
<feature type="domain" description="Protein kinase" evidence="13">
    <location>
        <begin position="345"/>
        <end position="647"/>
    </location>
</feature>
<dbReference type="Gene3D" id="3.10.350.10">
    <property type="entry name" value="LysM domain"/>
    <property type="match status" value="1"/>
</dbReference>
<dbReference type="GO" id="GO:0005886">
    <property type="term" value="C:plasma membrane"/>
    <property type="evidence" value="ECO:0007669"/>
    <property type="project" value="UniProtKB-SubCell"/>
</dbReference>
<evidence type="ECO:0000256" key="3">
    <source>
        <dbReference type="ARBA" id="ARBA00022692"/>
    </source>
</evidence>
<evidence type="ECO:0000256" key="2">
    <source>
        <dbReference type="ARBA" id="ARBA00022475"/>
    </source>
</evidence>
<evidence type="ECO:0000256" key="6">
    <source>
        <dbReference type="ARBA" id="ARBA00022840"/>
    </source>
</evidence>
<keyword evidence="2" id="KW-1003">Cell membrane</keyword>
<keyword evidence="5" id="KW-0547">Nucleotide-binding</keyword>
<feature type="region of interest" description="Disordered" evidence="10">
    <location>
        <begin position="245"/>
        <end position="266"/>
    </location>
</feature>
<gene>
    <name evidence="15" type="primary">LYK5</name>
    <name evidence="15" type="ORF">KSP39_PZI011776</name>
</gene>
<dbReference type="InterPro" id="IPR056563">
    <property type="entry name" value="LysM3_LYK4_5"/>
</dbReference>
<dbReference type="InterPro" id="IPR000719">
    <property type="entry name" value="Prot_kinase_dom"/>
</dbReference>
<dbReference type="InterPro" id="IPR056562">
    <property type="entry name" value="LysM2_CERK1_LYK3_4_5"/>
</dbReference>
<dbReference type="InterPro" id="IPR018392">
    <property type="entry name" value="LysM"/>
</dbReference>
<evidence type="ECO:0000313" key="15">
    <source>
        <dbReference type="EMBL" id="KAK8937162.1"/>
    </source>
</evidence>
<dbReference type="Gene3D" id="3.30.200.20">
    <property type="entry name" value="Phosphorylase Kinase, domain 1"/>
    <property type="match status" value="1"/>
</dbReference>
<dbReference type="Gene3D" id="1.10.510.10">
    <property type="entry name" value="Transferase(Phosphotransferase) domain 1"/>
    <property type="match status" value="1"/>
</dbReference>
<feature type="chain" id="PRO_5042856942" evidence="12">
    <location>
        <begin position="30"/>
        <end position="668"/>
    </location>
</feature>
<comment type="caution">
    <text evidence="15">The sequence shown here is derived from an EMBL/GenBank/DDBJ whole genome shotgun (WGS) entry which is preliminary data.</text>
</comment>
<evidence type="ECO:0000256" key="1">
    <source>
        <dbReference type="ARBA" id="ARBA00004162"/>
    </source>
</evidence>
<dbReference type="PANTHER" id="PTHR45927:SF6">
    <property type="entry name" value="PROTEIN LYK5"/>
    <property type="match status" value="1"/>
</dbReference>
<dbReference type="GO" id="GO:0004672">
    <property type="term" value="F:protein kinase activity"/>
    <property type="evidence" value="ECO:0007669"/>
    <property type="project" value="InterPro"/>
</dbReference>
<dbReference type="InterPro" id="IPR056561">
    <property type="entry name" value="NFP_LYK_LysM1"/>
</dbReference>
<accession>A0AAP0BFX9</accession>
<dbReference type="Pfam" id="PF23473">
    <property type="entry name" value="LysM3_LYK4_5"/>
    <property type="match status" value="1"/>
</dbReference>
<dbReference type="PROSITE" id="PS50011">
    <property type="entry name" value="PROTEIN_KINASE_DOM"/>
    <property type="match status" value="1"/>
</dbReference>
<keyword evidence="6" id="KW-0067">ATP-binding</keyword>
<dbReference type="EMBL" id="JBBWWQ010000010">
    <property type="protein sequence ID" value="KAK8937162.1"/>
    <property type="molecule type" value="Genomic_DNA"/>
</dbReference>
<comment type="subcellular location">
    <subcellularLocation>
        <location evidence="1">Cell membrane</location>
        <topology evidence="1">Single-pass membrane protein</topology>
    </subcellularLocation>
</comment>
<dbReference type="SUPFAM" id="SSF56112">
    <property type="entry name" value="Protein kinase-like (PK-like)"/>
    <property type="match status" value="1"/>
</dbReference>
<dbReference type="CDD" id="cd00118">
    <property type="entry name" value="LysM"/>
    <property type="match status" value="1"/>
</dbReference>
<proteinExistence type="predicted"/>
<evidence type="ECO:0000256" key="8">
    <source>
        <dbReference type="ARBA" id="ARBA00023136"/>
    </source>
</evidence>
<dbReference type="InterPro" id="IPR011009">
    <property type="entry name" value="Kinase-like_dom_sf"/>
</dbReference>
<dbReference type="FunFam" id="1.10.510.10:FF:000468">
    <property type="entry name" value="PTI1-like tyrosine-protein kinase 3"/>
    <property type="match status" value="1"/>
</dbReference>
<dbReference type="PROSITE" id="PS51782">
    <property type="entry name" value="LYSM"/>
    <property type="match status" value="1"/>
</dbReference>
<evidence type="ECO:0000256" key="10">
    <source>
        <dbReference type="SAM" id="MobiDB-lite"/>
    </source>
</evidence>
<feature type="transmembrane region" description="Helical" evidence="11">
    <location>
        <begin position="274"/>
        <end position="298"/>
    </location>
</feature>
<dbReference type="Proteomes" id="UP001418222">
    <property type="component" value="Unassembled WGS sequence"/>
</dbReference>